<evidence type="ECO:0000313" key="3">
    <source>
        <dbReference type="EMBL" id="GIG16502.1"/>
    </source>
</evidence>
<keyword evidence="1" id="KW-0175">Coiled coil</keyword>
<accession>A0A8J3PGN6</accession>
<comment type="caution">
    <text evidence="3">The sequence shown here is derived from an EMBL/GenBank/DDBJ whole genome shotgun (WGS) entry which is preliminary data.</text>
</comment>
<dbReference type="Gene3D" id="3.40.50.300">
    <property type="entry name" value="P-loop containing nucleotide triphosphate hydrolases"/>
    <property type="match status" value="1"/>
</dbReference>
<sequence>MNEIADLRRELSGALEAARRWAFDDSNLDVDDDVLDEKWARDTLLTLRQLQTRASSTMINIAFVGGFSSGKSFLIGALQNRLEYEQVVDDSQDITADQYLGLLFSAPQQTTACPATVAPIGADSGFDGSERGFLRVRFTDSDAWEDVGHSPPPAVVAAYTTQIPDYTINRLSAQHRSRKVAEVEILLADADLPAKLYDLPGHGSLEPEHDQISARAWADADCFVFTTQATQTIGLAEHEVISRLYEHHLNTGKRIIWVVTGIDRANVARLTDNKVAWQETVENNNRYLRDNFKASQGQLDTFFGPDGFIAVSPAWEAQGNWRKAEGEEKSGAKMVAASRMWRLRETVVDLINSGTGRKHVSGISREARSLVAVRHTLLAELLNTARTPLERLAAERDSLDRRRRQLQDAMSTLREQLQTSLMPHTRRLERQFRGLDNYLHEHLDDRIRETDLTKEKGQHTIDSEVAQLLAQWARQHGPEEVWTEEAELFTAEVLDRVRVILGDTNPSEQFHPTATRVNLTQLRVAPSERYRSSAQDVLEQVSKVVGLATPVVSGIAVAAGLVTGPVLALPAVLTLGAAVAYGAIRRTNARATTLDILRDQRIRQLDDVATEYRAMYVAAASARANDVIARALEILDGRLTELLRQTTLADRTLAEPDNARRQRLVETLEPHCAAGHKVLSLLDKLVLR</sequence>
<gene>
    <name evidence="3" type="ORF">Cme02nite_48340</name>
</gene>
<dbReference type="EMBL" id="BONJ01000027">
    <property type="protein sequence ID" value="GIG16502.1"/>
    <property type="molecule type" value="Genomic_DNA"/>
</dbReference>
<name>A0A8J3PGN6_9ACTN</name>
<dbReference type="CDD" id="cd00882">
    <property type="entry name" value="Ras_like_GTPase"/>
    <property type="match status" value="1"/>
</dbReference>
<proteinExistence type="predicted"/>
<protein>
    <recommendedName>
        <fullName evidence="5">Dynamin family protein</fullName>
    </recommendedName>
</protein>
<dbReference type="AlphaFoldDB" id="A0A8J3PGN6"/>
<keyword evidence="2" id="KW-0812">Transmembrane</keyword>
<evidence type="ECO:0000313" key="4">
    <source>
        <dbReference type="Proteomes" id="UP000660339"/>
    </source>
</evidence>
<reference evidence="3" key="1">
    <citation type="submission" date="2021-01" db="EMBL/GenBank/DDBJ databases">
        <title>Whole genome shotgun sequence of Catellatospora methionotrophica NBRC 14553.</title>
        <authorList>
            <person name="Komaki H."/>
            <person name="Tamura T."/>
        </authorList>
    </citation>
    <scope>NUCLEOTIDE SEQUENCE</scope>
    <source>
        <strain evidence="3">NBRC 14553</strain>
    </source>
</reference>
<dbReference type="RefSeq" id="WP_166378719.1">
    <property type="nucleotide sequence ID" value="NZ_BAAATT010000005.1"/>
</dbReference>
<dbReference type="InterPro" id="IPR027417">
    <property type="entry name" value="P-loop_NTPase"/>
</dbReference>
<feature type="transmembrane region" description="Helical" evidence="2">
    <location>
        <begin position="551"/>
        <end position="584"/>
    </location>
</feature>
<dbReference type="SUPFAM" id="SSF52540">
    <property type="entry name" value="P-loop containing nucleoside triphosphate hydrolases"/>
    <property type="match status" value="1"/>
</dbReference>
<keyword evidence="4" id="KW-1185">Reference proteome</keyword>
<evidence type="ECO:0008006" key="5">
    <source>
        <dbReference type="Google" id="ProtNLM"/>
    </source>
</evidence>
<keyword evidence="2" id="KW-0472">Membrane</keyword>
<evidence type="ECO:0000256" key="1">
    <source>
        <dbReference type="SAM" id="Coils"/>
    </source>
</evidence>
<evidence type="ECO:0000256" key="2">
    <source>
        <dbReference type="SAM" id="Phobius"/>
    </source>
</evidence>
<keyword evidence="2" id="KW-1133">Transmembrane helix</keyword>
<organism evidence="3 4">
    <name type="scientific">Catellatospora methionotrophica</name>
    <dbReference type="NCBI Taxonomy" id="121620"/>
    <lineage>
        <taxon>Bacteria</taxon>
        <taxon>Bacillati</taxon>
        <taxon>Actinomycetota</taxon>
        <taxon>Actinomycetes</taxon>
        <taxon>Micromonosporales</taxon>
        <taxon>Micromonosporaceae</taxon>
        <taxon>Catellatospora</taxon>
    </lineage>
</organism>
<dbReference type="Proteomes" id="UP000660339">
    <property type="component" value="Unassembled WGS sequence"/>
</dbReference>
<feature type="coiled-coil region" evidence="1">
    <location>
        <begin position="389"/>
        <end position="416"/>
    </location>
</feature>